<dbReference type="Proteomes" id="UP000054843">
    <property type="component" value="Unassembled WGS sequence"/>
</dbReference>
<accession>A0A0V1N0D8</accession>
<protein>
    <submittedName>
        <fullName evidence="1">Uncharacterized protein</fullName>
    </submittedName>
</protein>
<sequence>MSVVLTLRQKYEVKGRTKKTEPPQRLEEQKSAACCSVHPSKQFSDLFTICLSLAVTESATVRMAAMMNVGKHFLISKSNLVECTWNLPSISMHLSKVRNYADILKEAVTSHVQHQPYQPLFNSV</sequence>
<comment type="caution">
    <text evidence="1">The sequence shown here is derived from an EMBL/GenBank/DDBJ whole genome shotgun (WGS) entry which is preliminary data.</text>
</comment>
<dbReference type="AlphaFoldDB" id="A0A0V1N0D8"/>
<evidence type="ECO:0000313" key="2">
    <source>
        <dbReference type="Proteomes" id="UP000054843"/>
    </source>
</evidence>
<reference evidence="1 2" key="1">
    <citation type="submission" date="2015-01" db="EMBL/GenBank/DDBJ databases">
        <title>Evolution of Trichinella species and genotypes.</title>
        <authorList>
            <person name="Korhonen P.K."/>
            <person name="Edoardo P."/>
            <person name="Giuseppe L.R."/>
            <person name="Gasser R.B."/>
        </authorList>
    </citation>
    <scope>NUCLEOTIDE SEQUENCE [LARGE SCALE GENOMIC DNA]</scope>
    <source>
        <strain evidence="1">ISS1980</strain>
    </source>
</reference>
<proteinExistence type="predicted"/>
<name>A0A0V1N0D8_9BILA</name>
<dbReference type="EMBL" id="JYDO01000021">
    <property type="protein sequence ID" value="KRZ77230.1"/>
    <property type="molecule type" value="Genomic_DNA"/>
</dbReference>
<gene>
    <name evidence="1" type="ORF">T10_12221</name>
</gene>
<evidence type="ECO:0000313" key="1">
    <source>
        <dbReference type="EMBL" id="KRZ77230.1"/>
    </source>
</evidence>
<organism evidence="1 2">
    <name type="scientific">Trichinella papuae</name>
    <dbReference type="NCBI Taxonomy" id="268474"/>
    <lineage>
        <taxon>Eukaryota</taxon>
        <taxon>Metazoa</taxon>
        <taxon>Ecdysozoa</taxon>
        <taxon>Nematoda</taxon>
        <taxon>Enoplea</taxon>
        <taxon>Dorylaimia</taxon>
        <taxon>Trichinellida</taxon>
        <taxon>Trichinellidae</taxon>
        <taxon>Trichinella</taxon>
    </lineage>
</organism>
<keyword evidence="2" id="KW-1185">Reference proteome</keyword>